<evidence type="ECO:0000256" key="3">
    <source>
        <dbReference type="ARBA" id="ARBA00022898"/>
    </source>
</evidence>
<evidence type="ECO:0008006" key="9">
    <source>
        <dbReference type="Google" id="ProtNLM"/>
    </source>
</evidence>
<keyword evidence="3" id="KW-0663">Pyridoxal phosphate</keyword>
<name>A0A9D4UG84_ADICA</name>
<dbReference type="SUPFAM" id="SSF53383">
    <property type="entry name" value="PLP-dependent transferases"/>
    <property type="match status" value="1"/>
</dbReference>
<dbReference type="Pfam" id="PF04864">
    <property type="entry name" value="Alliinase_C"/>
    <property type="match status" value="1"/>
</dbReference>
<dbReference type="InterPro" id="IPR015422">
    <property type="entry name" value="PyrdxlP-dep_Trfase_small"/>
</dbReference>
<keyword evidence="4" id="KW-0472">Membrane</keyword>
<organism evidence="7 8">
    <name type="scientific">Adiantum capillus-veneris</name>
    <name type="common">Maidenhair fern</name>
    <dbReference type="NCBI Taxonomy" id="13818"/>
    <lineage>
        <taxon>Eukaryota</taxon>
        <taxon>Viridiplantae</taxon>
        <taxon>Streptophyta</taxon>
        <taxon>Embryophyta</taxon>
        <taxon>Tracheophyta</taxon>
        <taxon>Polypodiopsida</taxon>
        <taxon>Polypodiidae</taxon>
        <taxon>Polypodiales</taxon>
        <taxon>Pteridineae</taxon>
        <taxon>Pteridaceae</taxon>
        <taxon>Vittarioideae</taxon>
        <taxon>Adiantum</taxon>
    </lineage>
</organism>
<dbReference type="AlphaFoldDB" id="A0A9D4UG84"/>
<accession>A0A9D4UG84</accession>
<dbReference type="Pfam" id="PF04863">
    <property type="entry name" value="EGF_alliinase"/>
    <property type="match status" value="1"/>
</dbReference>
<dbReference type="InterPro" id="IPR015424">
    <property type="entry name" value="PyrdxlP-dep_Trfase"/>
</dbReference>
<keyword evidence="4" id="KW-0812">Transmembrane</keyword>
<dbReference type="PANTHER" id="PTHR43795:SF20">
    <property type="entry name" value="TRYPTOPHAN AMINOTRANSFERASE-RELATED PROTEIN 3"/>
    <property type="match status" value="1"/>
</dbReference>
<evidence type="ECO:0000256" key="1">
    <source>
        <dbReference type="ARBA" id="ARBA00001933"/>
    </source>
</evidence>
<dbReference type="EMBL" id="JABFUD020000018">
    <property type="protein sequence ID" value="KAI5066706.1"/>
    <property type="molecule type" value="Genomic_DNA"/>
</dbReference>
<dbReference type="Gene3D" id="3.90.1150.10">
    <property type="entry name" value="Aspartate Aminotransferase, domain 1"/>
    <property type="match status" value="1"/>
</dbReference>
<protein>
    <recommendedName>
        <fullName evidence="9">Alliinase C-terminal domain-containing protein</fullName>
    </recommendedName>
</protein>
<feature type="transmembrane region" description="Helical" evidence="4">
    <location>
        <begin position="12"/>
        <end position="30"/>
    </location>
</feature>
<dbReference type="OrthoDB" id="2020362at2759"/>
<feature type="domain" description="Alliinase EGF-like" evidence="5">
    <location>
        <begin position="51"/>
        <end position="107"/>
    </location>
</feature>
<dbReference type="InterPro" id="IPR015421">
    <property type="entry name" value="PyrdxlP-dep_Trfase_major"/>
</dbReference>
<dbReference type="Proteomes" id="UP000886520">
    <property type="component" value="Chromosome 18"/>
</dbReference>
<gene>
    <name evidence="7" type="ORF">GOP47_0019330</name>
</gene>
<keyword evidence="8" id="KW-1185">Reference proteome</keyword>
<dbReference type="GO" id="GO:0006520">
    <property type="term" value="P:amino acid metabolic process"/>
    <property type="evidence" value="ECO:0007669"/>
    <property type="project" value="TreeGrafter"/>
</dbReference>
<evidence type="ECO:0000259" key="5">
    <source>
        <dbReference type="Pfam" id="PF04863"/>
    </source>
</evidence>
<feature type="domain" description="Alliinase C-terminal" evidence="6">
    <location>
        <begin position="111"/>
        <end position="475"/>
    </location>
</feature>
<dbReference type="CDD" id="cd00609">
    <property type="entry name" value="AAT_like"/>
    <property type="match status" value="1"/>
</dbReference>
<reference evidence="7" key="1">
    <citation type="submission" date="2021-01" db="EMBL/GenBank/DDBJ databases">
        <title>Adiantum capillus-veneris genome.</title>
        <authorList>
            <person name="Fang Y."/>
            <person name="Liao Q."/>
        </authorList>
    </citation>
    <scope>NUCLEOTIDE SEQUENCE</scope>
    <source>
        <strain evidence="7">H3</strain>
        <tissue evidence="7">Leaf</tissue>
    </source>
</reference>
<keyword evidence="4" id="KW-1133">Transmembrane helix</keyword>
<comment type="cofactor">
    <cofactor evidence="1">
        <name>pyridoxal 5'-phosphate</name>
        <dbReference type="ChEBI" id="CHEBI:597326"/>
    </cofactor>
</comment>
<dbReference type="Gene3D" id="3.40.640.10">
    <property type="entry name" value="Type I PLP-dependent aspartate aminotransferase-like (Major domain)"/>
    <property type="match status" value="1"/>
</dbReference>
<dbReference type="PANTHER" id="PTHR43795">
    <property type="entry name" value="BIFUNCTIONAL ASPARTATE AMINOTRANSFERASE AND GLUTAMATE/ASPARTATE-PREPHENATE AMINOTRANSFERASE-RELATED"/>
    <property type="match status" value="1"/>
</dbReference>
<dbReference type="InterPro" id="IPR050478">
    <property type="entry name" value="Ethylene_sulfur-biosynth"/>
</dbReference>
<dbReference type="InterPro" id="IPR006947">
    <property type="entry name" value="EGF_alliinase"/>
</dbReference>
<dbReference type="InterPro" id="IPR006948">
    <property type="entry name" value="Alliinase_C"/>
</dbReference>
<evidence type="ECO:0000256" key="4">
    <source>
        <dbReference type="SAM" id="Phobius"/>
    </source>
</evidence>
<evidence type="ECO:0000313" key="8">
    <source>
        <dbReference type="Proteomes" id="UP000886520"/>
    </source>
</evidence>
<comment type="similarity">
    <text evidence="2">Belongs to the alliinase family.</text>
</comment>
<dbReference type="Gene3D" id="2.10.25.30">
    <property type="entry name" value="EGF-like, alliinase"/>
    <property type="match status" value="1"/>
</dbReference>
<sequence length="481" mass="53806">MVQRQPSSTSTSPLLGASLAFNLAVLAWWASRVYFNVGPAVSETSIHSKDSWTRTASVEAEFAESFNCSGRGVVYAEMFFQGAHDAVSCICEDCFTGSHCEHVVPNCQAIVHSGDPLMFVPYWRQNSAASAVLIPGWYRIGYELTQRLIPGLEKEIRTLHKLVGNAVIDGRYLVVGTGEMQLMMAAYSTVSMEAEGLPVNVVIPPPYYDAYERQVKTIKPGTVTWGMPSLTLQNTENWIPLEVVISPNNPDGSIRTGALKHPRTRTVYDHAYYWPHYTPITGPLDDDLMLFTLSKTTGHAGSRIGWAIIKDHEVYQKMQLFVVLNSVGVSHEAQLRAAQLLRSAREGYQKAKNVGLDGVPTDYAAQQLLFHFAHTKLRSRWDRMNQLFQASNRFLIAQDRDPKYCNFFKEIVRPGPAFAWIHCQREEDKSCLEIFKEAGIVARGGARCGMTDRYVRLSMVDGDSAFENLITHVQALLMSGR</sequence>
<dbReference type="GO" id="GO:0016846">
    <property type="term" value="F:carbon-sulfur lyase activity"/>
    <property type="evidence" value="ECO:0007669"/>
    <property type="project" value="InterPro"/>
</dbReference>
<proteinExistence type="inferred from homology"/>
<evidence type="ECO:0000256" key="2">
    <source>
        <dbReference type="ARBA" id="ARBA00006312"/>
    </source>
</evidence>
<evidence type="ECO:0000259" key="6">
    <source>
        <dbReference type="Pfam" id="PF04864"/>
    </source>
</evidence>
<dbReference type="GO" id="GO:0008483">
    <property type="term" value="F:transaminase activity"/>
    <property type="evidence" value="ECO:0007669"/>
    <property type="project" value="TreeGrafter"/>
</dbReference>
<comment type="caution">
    <text evidence="7">The sequence shown here is derived from an EMBL/GenBank/DDBJ whole genome shotgun (WGS) entry which is preliminary data.</text>
</comment>
<evidence type="ECO:0000313" key="7">
    <source>
        <dbReference type="EMBL" id="KAI5066706.1"/>
    </source>
</evidence>
<dbReference type="InterPro" id="IPR037029">
    <property type="entry name" value="Alliinase_N_sf"/>
</dbReference>